<feature type="domain" description="DUF1553" evidence="3">
    <location>
        <begin position="551"/>
        <end position="810"/>
    </location>
</feature>
<organism evidence="5 6">
    <name type="scientific">Polystyrenella longa</name>
    <dbReference type="NCBI Taxonomy" id="2528007"/>
    <lineage>
        <taxon>Bacteria</taxon>
        <taxon>Pseudomonadati</taxon>
        <taxon>Planctomycetota</taxon>
        <taxon>Planctomycetia</taxon>
        <taxon>Planctomycetales</taxon>
        <taxon>Planctomycetaceae</taxon>
        <taxon>Polystyrenella</taxon>
    </lineage>
</organism>
<dbReference type="InterPro" id="IPR011444">
    <property type="entry name" value="DUF1549"/>
</dbReference>
<evidence type="ECO:0000313" key="6">
    <source>
        <dbReference type="Proteomes" id="UP000317178"/>
    </source>
</evidence>
<feature type="domain" description="Cytochrome C Planctomycete-type" evidence="4">
    <location>
        <begin position="57"/>
        <end position="112"/>
    </location>
</feature>
<proteinExistence type="predicted"/>
<accession>A0A518CS76</accession>
<dbReference type="PANTHER" id="PTHR35889">
    <property type="entry name" value="CYCLOINULO-OLIGOSACCHARIDE FRUCTANOTRANSFERASE-RELATED"/>
    <property type="match status" value="1"/>
</dbReference>
<dbReference type="KEGG" id="plon:Pla110_38180"/>
<name>A0A518CS76_9PLAN</name>
<dbReference type="Proteomes" id="UP000317178">
    <property type="component" value="Chromosome"/>
</dbReference>
<dbReference type="OrthoDB" id="127107at2"/>
<dbReference type="Pfam" id="PF07587">
    <property type="entry name" value="PSD1"/>
    <property type="match status" value="1"/>
</dbReference>
<dbReference type="Pfam" id="PF07583">
    <property type="entry name" value="PSCyt2"/>
    <property type="match status" value="1"/>
</dbReference>
<evidence type="ECO:0000256" key="1">
    <source>
        <dbReference type="SAM" id="SignalP"/>
    </source>
</evidence>
<dbReference type="PANTHER" id="PTHR35889:SF3">
    <property type="entry name" value="F-BOX DOMAIN-CONTAINING PROTEIN"/>
    <property type="match status" value="1"/>
</dbReference>
<sequence length="843" mass="95907" precursor="true">MKTFPSLLFGLALAFLPGVATAVRAESAETPELTPEFSQEQIAFFETSVRPLLKSECYQCHSARKQEGSLRLDARSLILEGGESGAAVEPGDPDSSLLIGAVRRESFEMPPKKKLPEDQVAILTKWVEMGAPWPAGEEIEPIIDERAELSEAGHQHWAFQPVQPVEVPEVQNLDWIRNPVDAFILNRLEQHEMTPSAPADRAQLIRRVYYDLTGLPPETDEVQQFINDDRPEAYAELVDRLLASPHYGEKWGRHWLDLVRYAETNSYERDDPKPFVWKYRDYVISSFNEDKPYDQFILEQLAGDELDPDNPEAIIATGYYRLGIWDDEPADRVLAYFDDMDDVVSTTSEVFMGLTFGCARCHDHKLDPILQADYYRLLAFMRNVKRYGVRADDTVHANSVTDIGSPEEKAHYAKAMAEYKVRVNELQTQITVLVKPVVDQLQGVDKEEWQYENRRIDILNKFAPKLISQSNVDKYVSLSEHLTALRNSPPPGLEKALSVKEEGPDPLLTFLMQRGNAHSPGEQIEPVRPSALVPFTPELEPIEPREHSTGRRAVLAKWLASAEHPLTVRVLVNRVWQFHFGRGIVRSTSNFGLAGEEPTHPQLLDWLAQDFVDHGWSLKHLHRRMLLSSTYQMASASRQDHADRDPQNDLFWRFNMRRLEAEEVRDSILAASGNLTSNKLYGPSIYSYIPDEVKAGQSRPGHGWGTSSPNERYRRSIYIHAKRSLVTPILSSFDVADLDDSCPVRFVTTQPTQALGMLNSDFLTEQAEDFARSLVESGKDSSDTDLVQKALKRVLQREPTEIEIERGVNFIIKMQQDRGMNYERAVQSFCLLVLNLNEFVYLD</sequence>
<dbReference type="AlphaFoldDB" id="A0A518CS76"/>
<dbReference type="EMBL" id="CP036281">
    <property type="protein sequence ID" value="QDU82063.1"/>
    <property type="molecule type" value="Genomic_DNA"/>
</dbReference>
<protein>
    <submittedName>
        <fullName evidence="5">Planctomycete cytochrome C</fullName>
    </submittedName>
</protein>
<feature type="domain" description="DUF1549" evidence="2">
    <location>
        <begin position="179"/>
        <end position="385"/>
    </location>
</feature>
<evidence type="ECO:0000259" key="4">
    <source>
        <dbReference type="Pfam" id="PF07635"/>
    </source>
</evidence>
<keyword evidence="6" id="KW-1185">Reference proteome</keyword>
<dbReference type="RefSeq" id="WP_144997933.1">
    <property type="nucleotide sequence ID" value="NZ_CP036281.1"/>
</dbReference>
<reference evidence="5 6" key="1">
    <citation type="submission" date="2019-02" db="EMBL/GenBank/DDBJ databases">
        <title>Deep-cultivation of Planctomycetes and their phenomic and genomic characterization uncovers novel biology.</title>
        <authorList>
            <person name="Wiegand S."/>
            <person name="Jogler M."/>
            <person name="Boedeker C."/>
            <person name="Pinto D."/>
            <person name="Vollmers J."/>
            <person name="Rivas-Marin E."/>
            <person name="Kohn T."/>
            <person name="Peeters S.H."/>
            <person name="Heuer A."/>
            <person name="Rast P."/>
            <person name="Oberbeckmann S."/>
            <person name="Bunk B."/>
            <person name="Jeske O."/>
            <person name="Meyerdierks A."/>
            <person name="Storesund J.E."/>
            <person name="Kallscheuer N."/>
            <person name="Luecker S."/>
            <person name="Lage O.M."/>
            <person name="Pohl T."/>
            <person name="Merkel B.J."/>
            <person name="Hornburger P."/>
            <person name="Mueller R.-W."/>
            <person name="Bruemmer F."/>
            <person name="Labrenz M."/>
            <person name="Spormann A.M."/>
            <person name="Op den Camp H."/>
            <person name="Overmann J."/>
            <person name="Amann R."/>
            <person name="Jetten M.S.M."/>
            <person name="Mascher T."/>
            <person name="Medema M.H."/>
            <person name="Devos D.P."/>
            <person name="Kaster A.-K."/>
            <person name="Ovreas L."/>
            <person name="Rohde M."/>
            <person name="Galperin M.Y."/>
            <person name="Jogler C."/>
        </authorList>
    </citation>
    <scope>NUCLEOTIDE SEQUENCE [LARGE SCALE GENOMIC DNA]</scope>
    <source>
        <strain evidence="5 6">Pla110</strain>
    </source>
</reference>
<dbReference type="InterPro" id="IPR022655">
    <property type="entry name" value="DUF1553"/>
</dbReference>
<feature type="chain" id="PRO_5022206824" evidence="1">
    <location>
        <begin position="23"/>
        <end position="843"/>
    </location>
</feature>
<keyword evidence="1" id="KW-0732">Signal</keyword>
<dbReference type="InterPro" id="IPR011429">
    <property type="entry name" value="Cyt_c_Planctomycete-type"/>
</dbReference>
<evidence type="ECO:0000313" key="5">
    <source>
        <dbReference type="EMBL" id="QDU82063.1"/>
    </source>
</evidence>
<gene>
    <name evidence="5" type="ORF">Pla110_38180</name>
</gene>
<evidence type="ECO:0000259" key="2">
    <source>
        <dbReference type="Pfam" id="PF07583"/>
    </source>
</evidence>
<evidence type="ECO:0000259" key="3">
    <source>
        <dbReference type="Pfam" id="PF07587"/>
    </source>
</evidence>
<feature type="signal peptide" evidence="1">
    <location>
        <begin position="1"/>
        <end position="22"/>
    </location>
</feature>
<dbReference type="Pfam" id="PF07635">
    <property type="entry name" value="PSCyt1"/>
    <property type="match status" value="1"/>
</dbReference>